<dbReference type="SUPFAM" id="SSF51717">
    <property type="entry name" value="Dihydropteroate synthetase-like"/>
    <property type="match status" value="1"/>
</dbReference>
<evidence type="ECO:0000256" key="6">
    <source>
        <dbReference type="ARBA" id="ARBA00022723"/>
    </source>
</evidence>
<keyword evidence="5 10" id="KW-0808">Transferase</keyword>
<evidence type="ECO:0000256" key="3">
    <source>
        <dbReference type="ARBA" id="ARBA00004763"/>
    </source>
</evidence>
<dbReference type="Gene3D" id="3.20.20.20">
    <property type="entry name" value="Dihydropteroate synthase-like"/>
    <property type="match status" value="1"/>
</dbReference>
<keyword evidence="11" id="KW-1185">Reference proteome</keyword>
<comment type="pathway">
    <text evidence="3">Cofactor biosynthesis; tetrahydrofolate biosynthesis; 7,8-dihydrofolate from 2-amino-4-hydroxy-6-hydroxymethyl-7,8-dihydropteridine diphosphate and 4-aminobenzoate: step 1/2.</text>
</comment>
<dbReference type="EMBL" id="CP067420">
    <property type="protein sequence ID" value="QQP92453.1"/>
    <property type="molecule type" value="Genomic_DNA"/>
</dbReference>
<evidence type="ECO:0000256" key="2">
    <source>
        <dbReference type="ARBA" id="ARBA00001946"/>
    </source>
</evidence>
<dbReference type="Pfam" id="PF00809">
    <property type="entry name" value="Pterin_bind"/>
    <property type="match status" value="1"/>
</dbReference>
<evidence type="ECO:0000256" key="1">
    <source>
        <dbReference type="ARBA" id="ARBA00000012"/>
    </source>
</evidence>
<dbReference type="InterPro" id="IPR011005">
    <property type="entry name" value="Dihydropteroate_synth-like_sf"/>
</dbReference>
<dbReference type="EC" id="2.5.1.15" evidence="4"/>
<proteinExistence type="predicted"/>
<name>A0ABX7BEE4_9PROT</name>
<dbReference type="PROSITE" id="PS50972">
    <property type="entry name" value="PTERIN_BINDING"/>
    <property type="match status" value="1"/>
</dbReference>
<keyword evidence="7" id="KW-0460">Magnesium</keyword>
<keyword evidence="8" id="KW-0289">Folate biosynthesis</keyword>
<dbReference type="PROSITE" id="PS00793">
    <property type="entry name" value="DHPS_2"/>
    <property type="match status" value="1"/>
</dbReference>
<evidence type="ECO:0000256" key="4">
    <source>
        <dbReference type="ARBA" id="ARBA00012458"/>
    </source>
</evidence>
<dbReference type="CDD" id="cd00739">
    <property type="entry name" value="DHPS"/>
    <property type="match status" value="1"/>
</dbReference>
<reference evidence="10" key="1">
    <citation type="submission" date="2021-02" db="EMBL/GenBank/DDBJ databases">
        <title>Skermanella TT6 skin isolate.</title>
        <authorList>
            <person name="Lee K."/>
            <person name="Ganzorig M."/>
        </authorList>
    </citation>
    <scope>NUCLEOTIDE SEQUENCE</scope>
    <source>
        <strain evidence="10">TT6</strain>
    </source>
</reference>
<dbReference type="InterPro" id="IPR006390">
    <property type="entry name" value="DHP_synth_dom"/>
</dbReference>
<keyword evidence="6" id="KW-0479">Metal-binding</keyword>
<accession>A0ABX7BEE4</accession>
<sequence>MAPMGMEPATSPGSLRGFCLSAERSGACLYLRPLGILGHDAAGRAVEAGTALPLAGGPLAFGMVEAIARTNGKGTADVRRAVGPVGDLAGWAAAADLLDALCRSRAPFAGLMLDRPAVMGIVNVTPDSFSDGGDFLDHDRAVAQGTALLEAGADILDIGGESTRPGADPVPAEEEIRRVVPVIRHFAGHGAVVSIDTRHAAVMAAALEAGAAIINDVTALTGDPHSLGVAARSGVPVVLMHMRGEPRTMQQAPEYADAPTDVYAYLAERVAACLEAGMPAGDLCVDPGIGFGKTVEHNLQILRHAALYHGLGVPLLIGLSRKRFIASLSRGEAPKDRMAGSLAGALAAFDQGAQILRVHDVAETCQARALWAGLHLRGK</sequence>
<dbReference type="GO" id="GO:0004156">
    <property type="term" value="F:dihydropteroate synthase activity"/>
    <property type="evidence" value="ECO:0007669"/>
    <property type="project" value="UniProtKB-EC"/>
</dbReference>
<evidence type="ECO:0000256" key="8">
    <source>
        <dbReference type="ARBA" id="ARBA00022909"/>
    </source>
</evidence>
<dbReference type="Proteomes" id="UP000595197">
    <property type="component" value="Chromosome"/>
</dbReference>
<organism evidence="10 11">
    <name type="scientific">Skermanella cutis</name>
    <dbReference type="NCBI Taxonomy" id="2775420"/>
    <lineage>
        <taxon>Bacteria</taxon>
        <taxon>Pseudomonadati</taxon>
        <taxon>Pseudomonadota</taxon>
        <taxon>Alphaproteobacteria</taxon>
        <taxon>Rhodospirillales</taxon>
        <taxon>Azospirillaceae</taxon>
        <taxon>Skermanella</taxon>
    </lineage>
</organism>
<evidence type="ECO:0000313" key="10">
    <source>
        <dbReference type="EMBL" id="QQP92453.1"/>
    </source>
</evidence>
<comment type="cofactor">
    <cofactor evidence="2">
        <name>Mg(2+)</name>
        <dbReference type="ChEBI" id="CHEBI:18420"/>
    </cofactor>
</comment>
<feature type="domain" description="Pterin-binding" evidence="9">
    <location>
        <begin position="116"/>
        <end position="369"/>
    </location>
</feature>
<evidence type="ECO:0000313" key="11">
    <source>
        <dbReference type="Proteomes" id="UP000595197"/>
    </source>
</evidence>
<dbReference type="PROSITE" id="PS00792">
    <property type="entry name" value="DHPS_1"/>
    <property type="match status" value="1"/>
</dbReference>
<evidence type="ECO:0000259" key="9">
    <source>
        <dbReference type="PROSITE" id="PS50972"/>
    </source>
</evidence>
<dbReference type="InterPro" id="IPR045031">
    <property type="entry name" value="DHP_synth-like"/>
</dbReference>
<dbReference type="InterPro" id="IPR000489">
    <property type="entry name" value="Pterin-binding_dom"/>
</dbReference>
<dbReference type="PANTHER" id="PTHR20941">
    <property type="entry name" value="FOLATE SYNTHESIS PROTEINS"/>
    <property type="match status" value="1"/>
</dbReference>
<comment type="catalytic activity">
    <reaction evidence="1">
        <text>(7,8-dihydropterin-6-yl)methyl diphosphate + 4-aminobenzoate = 7,8-dihydropteroate + diphosphate</text>
        <dbReference type="Rhea" id="RHEA:19949"/>
        <dbReference type="ChEBI" id="CHEBI:17836"/>
        <dbReference type="ChEBI" id="CHEBI:17839"/>
        <dbReference type="ChEBI" id="CHEBI:33019"/>
        <dbReference type="ChEBI" id="CHEBI:72950"/>
        <dbReference type="EC" id="2.5.1.15"/>
    </reaction>
</comment>
<evidence type="ECO:0000256" key="7">
    <source>
        <dbReference type="ARBA" id="ARBA00022842"/>
    </source>
</evidence>
<dbReference type="NCBIfam" id="TIGR01496">
    <property type="entry name" value="DHPS"/>
    <property type="match status" value="1"/>
</dbReference>
<evidence type="ECO:0000256" key="5">
    <source>
        <dbReference type="ARBA" id="ARBA00022679"/>
    </source>
</evidence>
<protein>
    <recommendedName>
        <fullName evidence="4">dihydropteroate synthase</fullName>
        <ecNumber evidence="4">2.5.1.15</ecNumber>
    </recommendedName>
</protein>
<gene>
    <name evidence="10" type="primary">folP</name>
    <name evidence="10" type="ORF">IGS68_15325</name>
</gene>
<dbReference type="PANTHER" id="PTHR20941:SF1">
    <property type="entry name" value="FOLIC ACID SYNTHESIS PROTEIN FOL1"/>
    <property type="match status" value="1"/>
</dbReference>